<comment type="caution">
    <text evidence="1">The sequence shown here is derived from an EMBL/GenBank/DDBJ whole genome shotgun (WGS) entry which is preliminary data.</text>
</comment>
<protein>
    <submittedName>
        <fullName evidence="1">Uncharacterized protein</fullName>
    </submittedName>
</protein>
<organism evidence="1 2">
    <name type="scientific">Albugo candida</name>
    <dbReference type="NCBI Taxonomy" id="65357"/>
    <lineage>
        <taxon>Eukaryota</taxon>
        <taxon>Sar</taxon>
        <taxon>Stramenopiles</taxon>
        <taxon>Oomycota</taxon>
        <taxon>Peronosporomycetes</taxon>
        <taxon>Albuginales</taxon>
        <taxon>Albuginaceae</taxon>
        <taxon>Albugo</taxon>
    </lineage>
</organism>
<name>A0A024GNQ6_9STRA</name>
<dbReference type="Proteomes" id="UP000053237">
    <property type="component" value="Unassembled WGS sequence"/>
</dbReference>
<sequence length="169" mass="20005">MIFCLSAHPTSCSLVEMYDIDYLYGKWKGFYDFVYNNGRIKLTPLNAWKSHLQICAANTCVRDQKTRVKWWKVSSSDIIKIHRIVRKTLDTHNIDGEYDTNTYQNAYIGTSALLLRKFPSAKTQHRLLFKAIHVCRKAIRIIICDEYRCSHKTNRHSLPIFQRVFRMDR</sequence>
<dbReference type="AlphaFoldDB" id="A0A024GNQ6"/>
<evidence type="ECO:0000313" key="2">
    <source>
        <dbReference type="Proteomes" id="UP000053237"/>
    </source>
</evidence>
<keyword evidence="2" id="KW-1185">Reference proteome</keyword>
<dbReference type="EMBL" id="CAIX01000197">
    <property type="protein sequence ID" value="CCI47967.1"/>
    <property type="molecule type" value="Genomic_DNA"/>
</dbReference>
<accession>A0A024GNQ6</accession>
<gene>
    <name evidence="1" type="ORF">BN9_090100</name>
</gene>
<evidence type="ECO:0000313" key="1">
    <source>
        <dbReference type="EMBL" id="CCI47967.1"/>
    </source>
</evidence>
<dbReference type="InParanoid" id="A0A024GNQ6"/>
<proteinExistence type="predicted"/>
<reference evidence="1 2" key="1">
    <citation type="submission" date="2012-05" db="EMBL/GenBank/DDBJ databases">
        <title>Recombination and specialization in a pathogen metapopulation.</title>
        <authorList>
            <person name="Gardiner A."/>
            <person name="Kemen E."/>
            <person name="Schultz-Larsen T."/>
            <person name="MacLean D."/>
            <person name="Van Oosterhout C."/>
            <person name="Jones J.D.G."/>
        </authorList>
    </citation>
    <scope>NUCLEOTIDE SEQUENCE [LARGE SCALE GENOMIC DNA]</scope>
    <source>
        <strain evidence="1 2">Ac Nc2</strain>
    </source>
</reference>